<dbReference type="EMBL" id="BMAT01000548">
    <property type="protein sequence ID" value="GFR68303.1"/>
    <property type="molecule type" value="Genomic_DNA"/>
</dbReference>
<evidence type="ECO:0000313" key="2">
    <source>
        <dbReference type="EMBL" id="GFR68303.1"/>
    </source>
</evidence>
<dbReference type="AlphaFoldDB" id="A0AAV4F4N1"/>
<reference evidence="2 3" key="1">
    <citation type="journal article" date="2021" name="Elife">
        <title>Chloroplast acquisition without the gene transfer in kleptoplastic sea slugs, Plakobranchus ocellatus.</title>
        <authorList>
            <person name="Maeda T."/>
            <person name="Takahashi S."/>
            <person name="Yoshida T."/>
            <person name="Shimamura S."/>
            <person name="Takaki Y."/>
            <person name="Nagai Y."/>
            <person name="Toyoda A."/>
            <person name="Suzuki Y."/>
            <person name="Arimoto A."/>
            <person name="Ishii H."/>
            <person name="Satoh N."/>
            <person name="Nishiyama T."/>
            <person name="Hasebe M."/>
            <person name="Maruyama T."/>
            <person name="Minagawa J."/>
            <person name="Obokata J."/>
            <person name="Shigenobu S."/>
        </authorList>
    </citation>
    <scope>NUCLEOTIDE SEQUENCE [LARGE SCALE GENOMIC DNA]</scope>
</reference>
<gene>
    <name evidence="2" type="ORF">ElyMa_000274800</name>
</gene>
<evidence type="ECO:0000256" key="1">
    <source>
        <dbReference type="SAM" id="MobiDB-lite"/>
    </source>
</evidence>
<proteinExistence type="predicted"/>
<dbReference type="Proteomes" id="UP000762676">
    <property type="component" value="Unassembled WGS sequence"/>
</dbReference>
<protein>
    <submittedName>
        <fullName evidence="2">Uncharacterized protein</fullName>
    </submittedName>
</protein>
<sequence>MAYKYIYCNALLSQDLKGLVQKTISYERGTGGGKPVQKSPYHDIVERILGGHNVAATGIDLNASGSSGSSSDVVASNGHFMELPSLAEPKPVKVSSPLREDTSTTVVVELPASFDGNLLDEPEPKNLQSATRPQVPRPKKRAREQKAPPPGPLDDLYADYLRAGIRYFNAMAEKTELEVHLLRAKQTTPE</sequence>
<organism evidence="2 3">
    <name type="scientific">Elysia marginata</name>
    <dbReference type="NCBI Taxonomy" id="1093978"/>
    <lineage>
        <taxon>Eukaryota</taxon>
        <taxon>Metazoa</taxon>
        <taxon>Spiralia</taxon>
        <taxon>Lophotrochozoa</taxon>
        <taxon>Mollusca</taxon>
        <taxon>Gastropoda</taxon>
        <taxon>Heterobranchia</taxon>
        <taxon>Euthyneura</taxon>
        <taxon>Panpulmonata</taxon>
        <taxon>Sacoglossa</taxon>
        <taxon>Placobranchoidea</taxon>
        <taxon>Plakobranchidae</taxon>
        <taxon>Elysia</taxon>
    </lineage>
</organism>
<feature type="region of interest" description="Disordered" evidence="1">
    <location>
        <begin position="115"/>
        <end position="155"/>
    </location>
</feature>
<name>A0AAV4F4N1_9GAST</name>
<comment type="caution">
    <text evidence="2">The sequence shown here is derived from an EMBL/GenBank/DDBJ whole genome shotgun (WGS) entry which is preliminary data.</text>
</comment>
<keyword evidence="3" id="KW-1185">Reference proteome</keyword>
<evidence type="ECO:0000313" key="3">
    <source>
        <dbReference type="Proteomes" id="UP000762676"/>
    </source>
</evidence>
<accession>A0AAV4F4N1</accession>